<keyword evidence="10" id="KW-1185">Reference proteome</keyword>
<keyword evidence="5 7" id="KW-0472">Membrane</keyword>
<feature type="transmembrane region" description="Helical" evidence="7">
    <location>
        <begin position="401"/>
        <end position="422"/>
    </location>
</feature>
<evidence type="ECO:0000313" key="10">
    <source>
        <dbReference type="Proteomes" id="UP000627838"/>
    </source>
</evidence>
<feature type="transmembrane region" description="Helical" evidence="7">
    <location>
        <begin position="268"/>
        <end position="286"/>
    </location>
</feature>
<comment type="caution">
    <text evidence="9">The sequence shown here is derived from an EMBL/GenBank/DDBJ whole genome shotgun (WGS) entry which is preliminary data.</text>
</comment>
<feature type="transmembrane region" description="Helical" evidence="7">
    <location>
        <begin position="209"/>
        <end position="229"/>
    </location>
</feature>
<keyword evidence="4 7" id="KW-1133">Transmembrane helix</keyword>
<dbReference type="InterPro" id="IPR050545">
    <property type="entry name" value="Mycobact_MmpL"/>
</dbReference>
<proteinExistence type="predicted"/>
<dbReference type="Pfam" id="PF03176">
    <property type="entry name" value="MMPL"/>
    <property type="match status" value="2"/>
</dbReference>
<gene>
    <name evidence="9" type="ORF">H4W34_003735</name>
</gene>
<feature type="domain" description="Membrane transport protein MMPL" evidence="8">
    <location>
        <begin position="403"/>
        <end position="570"/>
    </location>
</feature>
<dbReference type="Gene3D" id="1.20.1640.10">
    <property type="entry name" value="Multidrug efflux transporter AcrB transmembrane domain"/>
    <property type="match status" value="2"/>
</dbReference>
<dbReference type="EMBL" id="JADBDZ010000001">
    <property type="protein sequence ID" value="MBE1533902.1"/>
    <property type="molecule type" value="Genomic_DNA"/>
</dbReference>
<dbReference type="PANTHER" id="PTHR33406">
    <property type="entry name" value="MEMBRANE PROTEIN MJ1562-RELATED"/>
    <property type="match status" value="1"/>
</dbReference>
<dbReference type="InterPro" id="IPR004869">
    <property type="entry name" value="MMPL_dom"/>
</dbReference>
<evidence type="ECO:0000256" key="4">
    <source>
        <dbReference type="ARBA" id="ARBA00022989"/>
    </source>
</evidence>
<feature type="domain" description="Membrane transport protein MMPL" evidence="8">
    <location>
        <begin position="91"/>
        <end position="359"/>
    </location>
</feature>
<feature type="compositionally biased region" description="Basic and acidic residues" evidence="6">
    <location>
        <begin position="586"/>
        <end position="600"/>
    </location>
</feature>
<feature type="transmembrane region" description="Helical" evidence="7">
    <location>
        <begin position="429"/>
        <end position="446"/>
    </location>
</feature>
<feature type="transmembrane region" description="Helical" evidence="7">
    <location>
        <begin position="496"/>
        <end position="522"/>
    </location>
</feature>
<protein>
    <submittedName>
        <fullName evidence="9">Membrane protein YdfJ with MMPL/SSD domain</fullName>
    </submittedName>
</protein>
<reference evidence="9 10" key="1">
    <citation type="submission" date="2020-10" db="EMBL/GenBank/DDBJ databases">
        <title>Sequencing the genomes of 1000 actinobacteria strains.</title>
        <authorList>
            <person name="Klenk H.-P."/>
        </authorList>
    </citation>
    <scope>NUCLEOTIDE SEQUENCE [LARGE SCALE GENOMIC DNA]</scope>
    <source>
        <strain evidence="9 10">DSM 46744</strain>
    </source>
</reference>
<feature type="transmembrane region" description="Helical" evidence="7">
    <location>
        <begin position="359"/>
        <end position="381"/>
    </location>
</feature>
<accession>A0ABR9JTK5</accession>
<sequence>MTARLGAFCFRHRWKVITWVILAACAGLAAPLAGPVPQEHHRGWRLTATVTGIDGGADAATATLHGTMRDVARIPGVTRIRVSGPATGHDHVTLAVTLARSADDGAHDAAAARAAARLRRIGDTLPGARVRIGGDAWTALAARSARERDARRSKVVAVPVAIAVIAVSAGGAAAACTLVVAATAAAGIAQGARLGLGLLPGAPDGATPLVPLLAFALAAGHGLVLLARYREELVPAYREALVTGGGEVGRAARAEAVERAWHGTGRTVLFGAAAIVIPLIALVPLPSTVLRAVAADGASAAAGAALVSLTVTAALAAALGGRLRPSPGAVASPGFNGALSRVEAGRFNRAAAFAQRHPVRVGAAVAALQAPACVPLLTARTPDLWTVFRPAEHTGPSGESYALYGAVGAAVPLALGLLLFLAGRAPGPAIGAPLAVLLTAAAAVGATTVPHGSALDPVAVTAAAALAPGLALNYALCPLGRIREYRDGGAERRAAVLWGAQAGGRVVAVAALPMVVVAGTLATARTDVTAQFGTVLLIAGALDALLLRHLLLPALLAFRDRDRDPRRRLRRPRRARPDAPPGHLATVHELERGDDRPPRA</sequence>
<keyword evidence="2" id="KW-1003">Cell membrane</keyword>
<feature type="transmembrane region" description="Helical" evidence="7">
    <location>
        <begin position="16"/>
        <end position="36"/>
    </location>
</feature>
<evidence type="ECO:0000256" key="1">
    <source>
        <dbReference type="ARBA" id="ARBA00004651"/>
    </source>
</evidence>
<evidence type="ECO:0000313" key="9">
    <source>
        <dbReference type="EMBL" id="MBE1533902.1"/>
    </source>
</evidence>
<keyword evidence="3 7" id="KW-0812">Transmembrane</keyword>
<feature type="transmembrane region" description="Helical" evidence="7">
    <location>
        <begin position="534"/>
        <end position="558"/>
    </location>
</feature>
<comment type="subcellular location">
    <subcellularLocation>
        <location evidence="1">Cell membrane</location>
        <topology evidence="1">Multi-pass membrane protein</topology>
    </subcellularLocation>
</comment>
<dbReference type="PANTHER" id="PTHR33406:SF13">
    <property type="entry name" value="MEMBRANE PROTEIN YDFJ"/>
    <property type="match status" value="1"/>
</dbReference>
<feature type="transmembrane region" description="Helical" evidence="7">
    <location>
        <begin position="458"/>
        <end position="476"/>
    </location>
</feature>
<organism evidence="9 10">
    <name type="scientific">Actinomadura algeriensis</name>
    <dbReference type="NCBI Taxonomy" id="1679523"/>
    <lineage>
        <taxon>Bacteria</taxon>
        <taxon>Bacillati</taxon>
        <taxon>Actinomycetota</taxon>
        <taxon>Actinomycetes</taxon>
        <taxon>Streptosporangiales</taxon>
        <taxon>Thermomonosporaceae</taxon>
        <taxon>Actinomadura</taxon>
    </lineage>
</organism>
<evidence type="ECO:0000256" key="2">
    <source>
        <dbReference type="ARBA" id="ARBA00022475"/>
    </source>
</evidence>
<name>A0ABR9JTK5_9ACTN</name>
<evidence type="ECO:0000256" key="3">
    <source>
        <dbReference type="ARBA" id="ARBA00022692"/>
    </source>
</evidence>
<dbReference type="Proteomes" id="UP000627838">
    <property type="component" value="Unassembled WGS sequence"/>
</dbReference>
<feature type="transmembrane region" description="Helical" evidence="7">
    <location>
        <begin position="298"/>
        <end position="319"/>
    </location>
</feature>
<evidence type="ECO:0000259" key="8">
    <source>
        <dbReference type="Pfam" id="PF03176"/>
    </source>
</evidence>
<feature type="transmembrane region" description="Helical" evidence="7">
    <location>
        <begin position="156"/>
        <end position="189"/>
    </location>
</feature>
<feature type="region of interest" description="Disordered" evidence="6">
    <location>
        <begin position="566"/>
        <end position="600"/>
    </location>
</feature>
<dbReference type="RefSeq" id="WP_192760365.1">
    <property type="nucleotide sequence ID" value="NZ_JADBDZ010000001.1"/>
</dbReference>
<evidence type="ECO:0000256" key="7">
    <source>
        <dbReference type="SAM" id="Phobius"/>
    </source>
</evidence>
<dbReference type="SUPFAM" id="SSF82866">
    <property type="entry name" value="Multidrug efflux transporter AcrB transmembrane domain"/>
    <property type="match status" value="2"/>
</dbReference>
<evidence type="ECO:0000256" key="6">
    <source>
        <dbReference type="SAM" id="MobiDB-lite"/>
    </source>
</evidence>
<evidence type="ECO:0000256" key="5">
    <source>
        <dbReference type="ARBA" id="ARBA00023136"/>
    </source>
</evidence>